<comment type="cofactor">
    <cofactor evidence="1">
        <name>FAD</name>
        <dbReference type="ChEBI" id="CHEBI:57692"/>
    </cofactor>
</comment>
<dbReference type="GO" id="GO:0016117">
    <property type="term" value="P:carotenoid biosynthetic process"/>
    <property type="evidence" value="ECO:0007669"/>
    <property type="project" value="UniProtKB-KW"/>
</dbReference>
<keyword evidence="14" id="KW-1185">Reference proteome</keyword>
<evidence type="ECO:0000256" key="5">
    <source>
        <dbReference type="ARBA" id="ARBA00038194"/>
    </source>
</evidence>
<dbReference type="InterPro" id="IPR036188">
    <property type="entry name" value="FAD/NAD-bd_sf"/>
</dbReference>
<name>A0A084GJD4_METID</name>
<dbReference type="Gene3D" id="3.50.50.60">
    <property type="entry name" value="FAD/NAD(P)-binding domain"/>
    <property type="match status" value="2"/>
</dbReference>
<organism evidence="13 14">
    <name type="scientific">Metabacillus indicus</name>
    <name type="common">Bacillus indicus</name>
    <dbReference type="NCBI Taxonomy" id="246786"/>
    <lineage>
        <taxon>Bacteria</taxon>
        <taxon>Bacillati</taxon>
        <taxon>Bacillota</taxon>
        <taxon>Bacilli</taxon>
        <taxon>Bacillales</taxon>
        <taxon>Bacillaceae</taxon>
        <taxon>Metabacillus</taxon>
    </lineage>
</organism>
<dbReference type="AlphaFoldDB" id="A0A084GJD4"/>
<evidence type="ECO:0000256" key="6">
    <source>
        <dbReference type="ARBA" id="ARBA00039159"/>
    </source>
</evidence>
<dbReference type="InterPro" id="IPR014105">
    <property type="entry name" value="Carotenoid/retinoid_OxRdtase"/>
</dbReference>
<dbReference type="STRING" id="246786.GS18_0221750"/>
<dbReference type="GO" id="GO:0016491">
    <property type="term" value="F:oxidoreductase activity"/>
    <property type="evidence" value="ECO:0007669"/>
    <property type="project" value="UniProtKB-KW"/>
</dbReference>
<evidence type="ECO:0000256" key="11">
    <source>
        <dbReference type="SAM" id="SignalP"/>
    </source>
</evidence>
<sequence length="492" mass="54988">MKKAVVIGAGLGGLSAAITLAAEGFQVDVMEKNRHAGGKLMPVSLLDYHFDFGPNTITMPQVFDRVFSKAGMRMSDVLNMKKLDVHTRNVFSDGTVFDFTSDSAAMKEQLKKIDPFAAQHYDEFLKEITRLYKLSETHFFPKMFESFADYLSPSLGTALLKVRPLESMHHFFGRYFKNPELIKAFDRYATYIGSSPYISPATFSMIAYLELVQGVFYAEGGNVKIAEGFKAAAEKLGVRFHFGSKVKRLQVQNKKVSSVLLEDGRSFQADEVIMNADLLQAYPELVDEQHRPGFKVSKRDSYQPSISAFVILAGLKKRHRELLHHNVFFSKDYKEEFIDLFSEHRYSSDPTIYISNSSYTDKSVSPAGDNLFILVNAPALTREGELAVDAEAYKERIYDILEAKGLEIRNALACERVITPLEIADTFGAYRGALYGISANRKMDAFLRPSNFSKDIRNLSFVGGSTHPGGGSPMVTLSGMNVGEAVASRYRN</sequence>
<evidence type="ECO:0000256" key="9">
    <source>
        <dbReference type="ARBA" id="ARBA00048532"/>
    </source>
</evidence>
<comment type="caution">
    <text evidence="13">The sequence shown here is derived from an EMBL/GenBank/DDBJ whole genome shotgun (WGS) entry which is preliminary data.</text>
</comment>
<comment type="catalytic activity">
    <reaction evidence="9">
        <text>all-trans-4,4'-diaponeurosporene + 2 AH2 + 2 O2 = 4,4'-diaponeurosporenal + 2 A + 3 H2O</text>
        <dbReference type="Rhea" id="RHEA:56104"/>
        <dbReference type="ChEBI" id="CHEBI:13193"/>
        <dbReference type="ChEBI" id="CHEBI:15377"/>
        <dbReference type="ChEBI" id="CHEBI:15379"/>
        <dbReference type="ChEBI" id="CHEBI:17499"/>
        <dbReference type="ChEBI" id="CHEBI:62743"/>
        <dbReference type="ChEBI" id="CHEBI:79065"/>
    </reaction>
</comment>
<dbReference type="NCBIfam" id="TIGR02734">
    <property type="entry name" value="crtI_fam"/>
    <property type="match status" value="1"/>
</dbReference>
<evidence type="ECO:0000256" key="2">
    <source>
        <dbReference type="ARBA" id="ARBA00022746"/>
    </source>
</evidence>
<comment type="similarity">
    <text evidence="5">Belongs to the carotenoid/retinoid oxidoreductase family. CrtP subfamily.</text>
</comment>
<proteinExistence type="inferred from homology"/>
<dbReference type="SUPFAM" id="SSF51905">
    <property type="entry name" value="FAD/NAD(P)-binding domain"/>
    <property type="match status" value="1"/>
</dbReference>
<dbReference type="OrthoDB" id="9814556at2"/>
<keyword evidence="3 10" id="KW-0560">Oxidoreductase</keyword>
<evidence type="ECO:0000256" key="3">
    <source>
        <dbReference type="ARBA" id="ARBA00023002"/>
    </source>
</evidence>
<protein>
    <recommendedName>
        <fullName evidence="6">4,4'-diaponeurosporene oxygenase</fullName>
    </recommendedName>
    <alternativeName>
        <fullName evidence="7">4,4'-diaponeurosporene oxidase</fullName>
    </alternativeName>
    <alternativeName>
        <fullName evidence="8">Carotenoid oxidase</fullName>
    </alternativeName>
</protein>
<evidence type="ECO:0000256" key="8">
    <source>
        <dbReference type="ARBA" id="ARBA00042619"/>
    </source>
</evidence>
<dbReference type="PANTHER" id="PTHR43734">
    <property type="entry name" value="PHYTOENE DESATURASE"/>
    <property type="match status" value="1"/>
</dbReference>
<evidence type="ECO:0000313" key="13">
    <source>
        <dbReference type="EMBL" id="KEZ47446.1"/>
    </source>
</evidence>
<evidence type="ECO:0000313" key="14">
    <source>
        <dbReference type="Proteomes" id="UP000028549"/>
    </source>
</evidence>
<dbReference type="EMBL" id="JNVC02000024">
    <property type="protein sequence ID" value="KEZ47446.1"/>
    <property type="molecule type" value="Genomic_DNA"/>
</dbReference>
<evidence type="ECO:0000259" key="12">
    <source>
        <dbReference type="Pfam" id="PF01593"/>
    </source>
</evidence>
<gene>
    <name evidence="13" type="ORF">GS18_0221750</name>
</gene>
<dbReference type="RefSeq" id="WP_029567338.1">
    <property type="nucleotide sequence ID" value="NZ_JNVC02000024.1"/>
</dbReference>
<comment type="pathway">
    <text evidence="4">Carotenoid biosynthesis; staphyloxanthin biosynthesis; staphyloxanthin from farnesyl diphosphate: step 3/5.</text>
</comment>
<feature type="signal peptide" evidence="11">
    <location>
        <begin position="1"/>
        <end position="21"/>
    </location>
</feature>
<dbReference type="PANTHER" id="PTHR43734:SF7">
    <property type="entry name" value="4,4'-DIAPONEUROSPORENE OXYGENASE"/>
    <property type="match status" value="1"/>
</dbReference>
<keyword evidence="11" id="KW-0732">Signal</keyword>
<dbReference type="Pfam" id="PF01593">
    <property type="entry name" value="Amino_oxidase"/>
    <property type="match status" value="1"/>
</dbReference>
<dbReference type="InterPro" id="IPR002937">
    <property type="entry name" value="Amino_oxidase"/>
</dbReference>
<keyword evidence="2 10" id="KW-0125">Carotenoid biosynthesis</keyword>
<feature type="domain" description="Amine oxidase" evidence="12">
    <location>
        <begin position="11"/>
        <end position="485"/>
    </location>
</feature>
<evidence type="ECO:0000256" key="4">
    <source>
        <dbReference type="ARBA" id="ARBA00037901"/>
    </source>
</evidence>
<evidence type="ECO:0000256" key="1">
    <source>
        <dbReference type="ARBA" id="ARBA00001974"/>
    </source>
</evidence>
<dbReference type="Proteomes" id="UP000028549">
    <property type="component" value="Unassembled WGS sequence"/>
</dbReference>
<accession>A0A084GJD4</accession>
<evidence type="ECO:0000256" key="7">
    <source>
        <dbReference type="ARBA" id="ARBA00041900"/>
    </source>
</evidence>
<feature type="chain" id="PRO_5038551422" description="4,4'-diaponeurosporene oxygenase" evidence="11">
    <location>
        <begin position="22"/>
        <end position="492"/>
    </location>
</feature>
<reference evidence="13 14" key="1">
    <citation type="journal article" date="2005" name="Int. J. Syst. Evol. Microbiol.">
        <title>Bacillus cibi sp. nov., isolated from jeotgal, a traditional Korean fermented seafood.</title>
        <authorList>
            <person name="Yoon J.H."/>
            <person name="Lee C.H."/>
            <person name="Oh T.K."/>
        </authorList>
    </citation>
    <scope>NUCLEOTIDE SEQUENCE [LARGE SCALE GENOMIC DNA]</scope>
    <source>
        <strain evidence="13 14">DSM 16189</strain>
    </source>
</reference>
<evidence type="ECO:0000256" key="10">
    <source>
        <dbReference type="RuleBase" id="RU362075"/>
    </source>
</evidence>